<dbReference type="Pfam" id="PF02671">
    <property type="entry name" value="PAH"/>
    <property type="match status" value="3"/>
</dbReference>
<gene>
    <name evidence="11" type="ORF">AARE701A_LOCUS5054</name>
</gene>
<dbReference type="FunFam" id="1.20.1160.11:FF:000002">
    <property type="entry name" value="Paired amphipathic helix protein SIN3"/>
    <property type="match status" value="1"/>
</dbReference>
<keyword evidence="5" id="KW-0804">Transcription</keyword>
<dbReference type="Proteomes" id="UP000682877">
    <property type="component" value="Chromosome 2"/>
</dbReference>
<dbReference type="GO" id="GO:0000118">
    <property type="term" value="C:histone deacetylase complex"/>
    <property type="evidence" value="ECO:0007669"/>
    <property type="project" value="TreeGrafter"/>
</dbReference>
<evidence type="ECO:0000256" key="3">
    <source>
        <dbReference type="ARBA" id="ARBA00022737"/>
    </source>
</evidence>
<feature type="compositionally biased region" description="Basic and acidic residues" evidence="9">
    <location>
        <begin position="927"/>
        <end position="941"/>
    </location>
</feature>
<keyword evidence="2" id="KW-0678">Repressor</keyword>
<feature type="region of interest" description="Disordered" evidence="9">
    <location>
        <begin position="715"/>
        <end position="811"/>
    </location>
</feature>
<keyword evidence="8" id="KW-0175">Coiled coil</keyword>
<dbReference type="FunFam" id="1.20.1160.11:FF:000001">
    <property type="entry name" value="Paired amphipathic helix protein Sin3"/>
    <property type="match status" value="1"/>
</dbReference>
<feature type="compositionally biased region" description="Polar residues" evidence="9">
    <location>
        <begin position="842"/>
        <end position="860"/>
    </location>
</feature>
<feature type="compositionally biased region" description="Polar residues" evidence="9">
    <location>
        <begin position="953"/>
        <end position="972"/>
    </location>
</feature>
<keyword evidence="4" id="KW-0805">Transcription regulation</keyword>
<feature type="compositionally biased region" description="Polar residues" evidence="9">
    <location>
        <begin position="880"/>
        <end position="897"/>
    </location>
</feature>
<feature type="compositionally biased region" description="Basic and acidic residues" evidence="9">
    <location>
        <begin position="395"/>
        <end position="419"/>
    </location>
</feature>
<sequence length="1658" mass="188152">MVGGSSAQKLTTNDALAYLKAVKDKFQDKRDKYDEFLEVMKDFKAQRVDTTGVILRVKELFKGNRELILGFNTFLPKGFEITLRPEDDQPAAPKKPVEFEEAISFVNKIKTRFQGDDRVYKSFLDILNMYRKENKSITEVYQEVAILFRDHHDLLVEFTHFLPDTSATASTNDSLKMPVRDRGIKPLPNMRQIDLDKKDRIFTSHPDRALKTEHMDVDHERSLLKDSKEEVRRIEKKNDYMDDRDRKDYRGLEHDSHKEHFFNNKKKLILKDDDSAEMSNQAREGDKFSGAIPSSSTYDEKGHSQELAFVDRVKAKLDTAENQEFLRCLNLYSKEIISQPELQSLVSDLIGVYPDLMEAFRVFLAQCDKNDGLLSGIVSKKSLWSEGKCPQPTKSQDKDTDREREKIERYRERDREKERLEKAAASQKWAKPISELDLSNCEQCTPSYRRLPKNYPIPIASQKMEIGSQVLNDHWVSVTSGSEDYSFKHMRKNQYEESLFKCEDDRFELDMLLESVISATNRVEELLAKINSNELKTDTPICIEDHLTALNLRCIERLYGDHGLDVLDLLKKNAYLALPVILTRLKQKQEEWARCRTEFNKVWADIYTKNYHRSLDHRSFYFKQQDSKNLSTKALLAEIKEISEKKRGEDDALLALAAGNRRTISSNMSFDYPDPDLHEDLYQLIKYSCGEMCSTEQLDKVMKVWTEFLEPIFGVPSRPQGAEDREDAVKSTNQDREDAVSPQNGASIANSMRSNGPRKGNESNQVRQASELDKDVTSSKTSDVLLSCDNNTQNDKMPKNLTTPDERPETKEAVSIECAHNSNALPVDGLLPQRNGKISNLSIAGLSNSNPKPSALTSGTEELKPNHVNGPRVEIGDNQVIPNGTLAETSNNQTSNEGFAGETKVEREEGELSPTGEFEEDNFAVHGENDMEALSKSKENDATADDEGDASAPRSSDGSGNTSQNGDVSGTDSGDGEDCYREDDMDHNKAESEGEAEEGMSDAQDDTEGDRPVLSISVKNLLHVKPLAKYVPPALRDKDKDDSRKNSQVFYGNDSFYVLFRLHQILYDRILSAKVNSLSPDRKWKTSNPTNPGDSYARFMDALYNLLDGTSDNSKFEDDCRAIIGTQSYVLFTLDKLIYKLIKHLQGVAADEMDNKLQQLYAYEKSRKPEKFLDAVYYENARVLLPDEDIYRIECEISTPSKLSIQLLDYGHDKPDVTSISMDPTFAAYLHNVFLSYQPNAKENPRIYLKRNKRKNGGDDELCTTDGVKIINGLECKITCSSSKVSYVLDTEDVLHRSKRRKFLNQSGLPLKQDSVCSALMVIAIIQDSHEIPVPKIELASMDFTVHNITQTRLSANWDLSIRIPNDLPGQYICLQGDLQASFLYKNVTLATSSPQKYYNLKYQTPQLLTVSALVSDKDISSSIGKEIIEAIKKKKEVQFVSRFSLTDCRKNTTGVMSYECDEVTLRFEPSELKAITVFGNYPNSLISALIGLMVYLYKHPYIGGRGFLDPLPPSPPVRPEIELTSMDFTVFNITQTRLSAKWDLSIRIPYYLPDSYICLNGDIQVSLRYKNVIIATSSIQKYNNLRYRSAQLLKVSAVVSEKDISGLIGKDLMEDVKEKKKVRFGSRVLITDCRRNMAEICVLDAMKSPCGSNLDQR</sequence>
<evidence type="ECO:0000256" key="4">
    <source>
        <dbReference type="ARBA" id="ARBA00023015"/>
    </source>
</evidence>
<evidence type="ECO:0000256" key="6">
    <source>
        <dbReference type="ARBA" id="ARBA00023242"/>
    </source>
</evidence>
<evidence type="ECO:0000313" key="11">
    <source>
        <dbReference type="EMBL" id="CAE5963628.1"/>
    </source>
</evidence>
<protein>
    <recommendedName>
        <fullName evidence="10">Histone deacetylase interacting domain-containing protein</fullName>
    </recommendedName>
</protein>
<feature type="compositionally biased region" description="Basic and acidic residues" evidence="9">
    <location>
        <begin position="978"/>
        <end position="992"/>
    </location>
</feature>
<dbReference type="InterPro" id="IPR003822">
    <property type="entry name" value="PAH"/>
</dbReference>
<evidence type="ECO:0000259" key="10">
    <source>
        <dbReference type="SMART" id="SM00761"/>
    </source>
</evidence>
<feature type="region of interest" description="Disordered" evidence="9">
    <location>
        <begin position="279"/>
        <end position="299"/>
    </location>
</feature>
<dbReference type="GO" id="GO:0000122">
    <property type="term" value="P:negative regulation of transcription by RNA polymerase II"/>
    <property type="evidence" value="ECO:0007669"/>
    <property type="project" value="TreeGrafter"/>
</dbReference>
<keyword evidence="6 7" id="KW-0539">Nucleus</keyword>
<dbReference type="InterPro" id="IPR039774">
    <property type="entry name" value="Sin3-like"/>
</dbReference>
<dbReference type="EMBL" id="LR999452">
    <property type="protein sequence ID" value="CAE5963628.1"/>
    <property type="molecule type" value="Genomic_DNA"/>
</dbReference>
<dbReference type="PANTHER" id="PTHR12346:SF0">
    <property type="entry name" value="SIN3A, ISOFORM G"/>
    <property type="match status" value="1"/>
</dbReference>
<dbReference type="InterPro" id="IPR031693">
    <property type="entry name" value="Sin3_C"/>
</dbReference>
<keyword evidence="3" id="KW-0677">Repeat</keyword>
<feature type="compositionally biased region" description="Basic and acidic residues" evidence="9">
    <location>
        <begin position="721"/>
        <end position="739"/>
    </location>
</feature>
<dbReference type="PANTHER" id="PTHR12346">
    <property type="entry name" value="SIN3B-RELATED"/>
    <property type="match status" value="1"/>
</dbReference>
<dbReference type="FunFam" id="1.20.1160.11:FF:000003">
    <property type="entry name" value="Paired amphipathic helix SIN3-like protein"/>
    <property type="match status" value="1"/>
</dbReference>
<name>A0A8S1ZPC5_ARAAE</name>
<feature type="region of interest" description="Disordered" evidence="9">
    <location>
        <begin position="386"/>
        <end position="419"/>
    </location>
</feature>
<dbReference type="SUPFAM" id="SSF47762">
    <property type="entry name" value="PAH2 domain"/>
    <property type="match status" value="3"/>
</dbReference>
<organism evidence="11 12">
    <name type="scientific">Arabidopsis arenosa</name>
    <name type="common">Sand rock-cress</name>
    <name type="synonym">Cardaminopsis arenosa</name>
    <dbReference type="NCBI Taxonomy" id="38785"/>
    <lineage>
        <taxon>Eukaryota</taxon>
        <taxon>Viridiplantae</taxon>
        <taxon>Streptophyta</taxon>
        <taxon>Embryophyta</taxon>
        <taxon>Tracheophyta</taxon>
        <taxon>Spermatophyta</taxon>
        <taxon>Magnoliopsida</taxon>
        <taxon>eudicotyledons</taxon>
        <taxon>Gunneridae</taxon>
        <taxon>Pentapetalae</taxon>
        <taxon>rosids</taxon>
        <taxon>malvids</taxon>
        <taxon>Brassicales</taxon>
        <taxon>Brassicaceae</taxon>
        <taxon>Camelineae</taxon>
        <taxon>Arabidopsis</taxon>
    </lineage>
</organism>
<dbReference type="InterPro" id="IPR009544">
    <property type="entry name" value="DUF1163"/>
</dbReference>
<dbReference type="InterPro" id="IPR036600">
    <property type="entry name" value="PAH_sf"/>
</dbReference>
<comment type="subcellular location">
    <subcellularLocation>
        <location evidence="1 7">Nucleus</location>
    </subcellularLocation>
</comment>
<proteinExistence type="predicted"/>
<evidence type="ECO:0000256" key="9">
    <source>
        <dbReference type="SAM" id="MobiDB-lite"/>
    </source>
</evidence>
<dbReference type="Pfam" id="PF08295">
    <property type="entry name" value="Sin3_corepress"/>
    <property type="match status" value="1"/>
</dbReference>
<feature type="coiled-coil region" evidence="8">
    <location>
        <begin position="217"/>
        <end position="244"/>
    </location>
</feature>
<evidence type="ECO:0000256" key="1">
    <source>
        <dbReference type="ARBA" id="ARBA00004123"/>
    </source>
</evidence>
<evidence type="ECO:0000256" key="7">
    <source>
        <dbReference type="PROSITE-ProRule" id="PRU00810"/>
    </source>
</evidence>
<evidence type="ECO:0000256" key="5">
    <source>
        <dbReference type="ARBA" id="ARBA00023163"/>
    </source>
</evidence>
<dbReference type="SMART" id="SM00761">
    <property type="entry name" value="HDAC_interact"/>
    <property type="match status" value="1"/>
</dbReference>
<evidence type="ECO:0000313" key="12">
    <source>
        <dbReference type="Proteomes" id="UP000682877"/>
    </source>
</evidence>
<feature type="compositionally biased region" description="Polar residues" evidence="9">
    <location>
        <begin position="741"/>
        <end position="754"/>
    </location>
</feature>
<dbReference type="InterPro" id="IPR013194">
    <property type="entry name" value="HDAC_interact_dom"/>
</dbReference>
<dbReference type="Pfam" id="PF16879">
    <property type="entry name" value="Sin3a_C"/>
    <property type="match status" value="1"/>
</dbReference>
<keyword evidence="12" id="KW-1185">Reference proteome</keyword>
<evidence type="ECO:0000256" key="2">
    <source>
        <dbReference type="ARBA" id="ARBA00022491"/>
    </source>
</evidence>
<feature type="compositionally biased region" description="Acidic residues" evidence="9">
    <location>
        <begin position="993"/>
        <end position="1008"/>
    </location>
</feature>
<dbReference type="Pfam" id="PF06651">
    <property type="entry name" value="DUF1163"/>
    <property type="match status" value="2"/>
</dbReference>
<dbReference type="Gene3D" id="1.20.1160.11">
    <property type="entry name" value="Paired amphipathic helix"/>
    <property type="match status" value="3"/>
</dbReference>
<accession>A0A8S1ZPC5</accession>
<dbReference type="GO" id="GO:0000785">
    <property type="term" value="C:chromatin"/>
    <property type="evidence" value="ECO:0007669"/>
    <property type="project" value="TreeGrafter"/>
</dbReference>
<dbReference type="GO" id="GO:0003714">
    <property type="term" value="F:transcription corepressor activity"/>
    <property type="evidence" value="ECO:0007669"/>
    <property type="project" value="InterPro"/>
</dbReference>
<evidence type="ECO:0000256" key="8">
    <source>
        <dbReference type="SAM" id="Coils"/>
    </source>
</evidence>
<reference evidence="11" key="1">
    <citation type="submission" date="2021-01" db="EMBL/GenBank/DDBJ databases">
        <authorList>
            <person name="Bezrukov I."/>
        </authorList>
    </citation>
    <scope>NUCLEOTIDE SEQUENCE</scope>
</reference>
<feature type="domain" description="Histone deacetylase interacting" evidence="10">
    <location>
        <begin position="440"/>
        <end position="540"/>
    </location>
</feature>
<feature type="compositionally biased region" description="Polar residues" evidence="9">
    <location>
        <begin position="778"/>
        <end position="803"/>
    </location>
</feature>
<feature type="region of interest" description="Disordered" evidence="9">
    <location>
        <begin position="842"/>
        <end position="1010"/>
    </location>
</feature>
<dbReference type="PROSITE" id="PS51477">
    <property type="entry name" value="PAH"/>
    <property type="match status" value="3"/>
</dbReference>